<evidence type="ECO:0000259" key="1">
    <source>
        <dbReference type="Pfam" id="PF18480"/>
    </source>
</evidence>
<dbReference type="Proteomes" id="UP000569018">
    <property type="component" value="Unassembled WGS sequence"/>
</dbReference>
<sequence>MVTDRIEINPAVMLGKPVIRGTRIPVELILRKLSEGATEADLLDAYPRLTPRRHSGCIGVCRRLTSARNHFAANGLMTTSTVRFLADESCDFAVVRALRTAGYDVLAVSEVTCRSDDSELIAQAAQEQRILLTEDKDFGWLVFVSRADSPGVILIRFPGNARKAPAQTVRQLVQENGEALSGCFTVVQPGHIRITRKPSPENLNQPPL</sequence>
<dbReference type="AlphaFoldDB" id="A0A6V8Q6G7"/>
<dbReference type="Gene3D" id="1.10.10.10">
    <property type="entry name" value="Winged helix-like DNA-binding domain superfamily/Winged helix DNA-binding domain"/>
    <property type="match status" value="1"/>
</dbReference>
<dbReference type="Pfam" id="PF18480">
    <property type="entry name" value="DUF5615"/>
    <property type="match status" value="1"/>
</dbReference>
<name>A0A6V8Q6G7_9ACTN</name>
<protein>
    <recommendedName>
        <fullName evidence="1">DUF5615 domain-containing protein</fullName>
    </recommendedName>
</protein>
<comment type="caution">
    <text evidence="2">The sequence shown here is derived from an EMBL/GenBank/DDBJ whole genome shotgun (WGS) entry which is preliminary data.</text>
</comment>
<dbReference type="InterPro" id="IPR009057">
    <property type="entry name" value="Homeodomain-like_sf"/>
</dbReference>
<gene>
    <name evidence="2" type="ORF">HKBW3S47_01372</name>
</gene>
<dbReference type="InterPro" id="IPR007367">
    <property type="entry name" value="DUF433"/>
</dbReference>
<organism evidence="2 3">
    <name type="scientific">Candidatus Hakubella thermalkaliphila</name>
    <dbReference type="NCBI Taxonomy" id="2754717"/>
    <lineage>
        <taxon>Bacteria</taxon>
        <taxon>Bacillati</taxon>
        <taxon>Actinomycetota</taxon>
        <taxon>Actinomycetota incertae sedis</taxon>
        <taxon>Candidatus Hakubellales</taxon>
        <taxon>Candidatus Hakubellaceae</taxon>
        <taxon>Candidatus Hakubella</taxon>
    </lineage>
</organism>
<dbReference type="InterPro" id="IPR041049">
    <property type="entry name" value="DUF5615"/>
</dbReference>
<dbReference type="PANTHER" id="PTHR34849">
    <property type="entry name" value="SSL5025 PROTEIN"/>
    <property type="match status" value="1"/>
</dbReference>
<dbReference type="PANTHER" id="PTHR34849:SF3">
    <property type="entry name" value="SSR2962 PROTEIN"/>
    <property type="match status" value="1"/>
</dbReference>
<dbReference type="EMBL" id="BLSD01000076">
    <property type="protein sequence ID" value="GFP39674.1"/>
    <property type="molecule type" value="Genomic_DNA"/>
</dbReference>
<proteinExistence type="predicted"/>
<evidence type="ECO:0000313" key="3">
    <source>
        <dbReference type="Proteomes" id="UP000569018"/>
    </source>
</evidence>
<accession>A0A6V8Q6G7</accession>
<dbReference type="RefSeq" id="WP_258189897.1">
    <property type="nucleotide sequence ID" value="NZ_BLSD01000076.1"/>
</dbReference>
<evidence type="ECO:0000313" key="2">
    <source>
        <dbReference type="EMBL" id="GFP39674.1"/>
    </source>
</evidence>
<dbReference type="Pfam" id="PF04255">
    <property type="entry name" value="DUF433"/>
    <property type="match status" value="1"/>
</dbReference>
<feature type="domain" description="DUF5615" evidence="1">
    <location>
        <begin position="83"/>
        <end position="189"/>
    </location>
</feature>
<reference evidence="2 3" key="1">
    <citation type="journal article" date="2020" name="Front. Microbiol.">
        <title>Single-cell genomics of novel Actinobacteria with the Wood-Ljungdahl pathway discovered in a serpentinizing system.</title>
        <authorList>
            <person name="Merino N."/>
            <person name="Kawai M."/>
            <person name="Boyd E.S."/>
            <person name="Colman D.R."/>
            <person name="McGlynn S.E."/>
            <person name="Nealson K.H."/>
            <person name="Kurokawa K."/>
            <person name="Hongoh Y."/>
        </authorList>
    </citation>
    <scope>NUCLEOTIDE SEQUENCE [LARGE SCALE GENOMIC DNA]</scope>
    <source>
        <strain evidence="2 3">S47</strain>
    </source>
</reference>
<dbReference type="SUPFAM" id="SSF46689">
    <property type="entry name" value="Homeodomain-like"/>
    <property type="match status" value="1"/>
</dbReference>
<dbReference type="InterPro" id="IPR036388">
    <property type="entry name" value="WH-like_DNA-bd_sf"/>
</dbReference>